<evidence type="ECO:0000313" key="4">
    <source>
        <dbReference type="Proteomes" id="UP000315303"/>
    </source>
</evidence>
<organism evidence="3 4">
    <name type="scientific">Litorilituus lipolyticus</name>
    <dbReference type="NCBI Taxonomy" id="2491017"/>
    <lineage>
        <taxon>Bacteria</taxon>
        <taxon>Pseudomonadati</taxon>
        <taxon>Pseudomonadota</taxon>
        <taxon>Gammaproteobacteria</taxon>
        <taxon>Alteromonadales</taxon>
        <taxon>Colwelliaceae</taxon>
        <taxon>Litorilituus</taxon>
    </lineage>
</organism>
<dbReference type="OrthoDB" id="6213650at2"/>
<name>A0A502L517_9GAMM</name>
<accession>A0A502L517</accession>
<keyword evidence="4" id="KW-1185">Reference proteome</keyword>
<evidence type="ECO:0000256" key="2">
    <source>
        <dbReference type="SAM" id="SignalP"/>
    </source>
</evidence>
<feature type="region of interest" description="Disordered" evidence="1">
    <location>
        <begin position="77"/>
        <end position="97"/>
    </location>
</feature>
<dbReference type="AlphaFoldDB" id="A0A502L517"/>
<feature type="compositionally biased region" description="Basic and acidic residues" evidence="1">
    <location>
        <begin position="81"/>
        <end position="97"/>
    </location>
</feature>
<protein>
    <recommendedName>
        <fullName evidence="5">DUF5666 domain-containing protein</fullName>
    </recommendedName>
</protein>
<dbReference type="RefSeq" id="WP_140601633.1">
    <property type="nucleotide sequence ID" value="NZ_SAWY01000005.1"/>
</dbReference>
<comment type="caution">
    <text evidence="3">The sequence shown here is derived from an EMBL/GenBank/DDBJ whole genome shotgun (WGS) entry which is preliminary data.</text>
</comment>
<reference evidence="3 4" key="1">
    <citation type="submission" date="2019-01" db="EMBL/GenBank/DDBJ databases">
        <title>Litorilituus lipolytica sp. nov., isolated from intertidal sand of the Yellow Sea in China.</title>
        <authorList>
            <person name="Liu A."/>
        </authorList>
    </citation>
    <scope>NUCLEOTIDE SEQUENCE [LARGE SCALE GENOMIC DNA]</scope>
    <source>
        <strain evidence="3 4">RZ04</strain>
    </source>
</reference>
<dbReference type="EMBL" id="SAWY01000005">
    <property type="protein sequence ID" value="TPH18039.1"/>
    <property type="molecule type" value="Genomic_DNA"/>
</dbReference>
<dbReference type="Proteomes" id="UP000315303">
    <property type="component" value="Unassembled WGS sequence"/>
</dbReference>
<evidence type="ECO:0000313" key="3">
    <source>
        <dbReference type="EMBL" id="TPH18039.1"/>
    </source>
</evidence>
<evidence type="ECO:0000256" key="1">
    <source>
        <dbReference type="SAM" id="MobiDB-lite"/>
    </source>
</evidence>
<feature type="signal peptide" evidence="2">
    <location>
        <begin position="1"/>
        <end position="22"/>
    </location>
</feature>
<gene>
    <name evidence="3" type="ORF">EPA86_02680</name>
</gene>
<feature type="chain" id="PRO_5021458637" description="DUF5666 domain-containing protein" evidence="2">
    <location>
        <begin position="23"/>
        <end position="257"/>
    </location>
</feature>
<sequence length="257" mass="26703">MKLLLSTAVLVSAMAITFPTSADVLTLKDGQSITGTLVSRDANGVVFEVAGQQLTFKSENIADISFGNVKAKQAATNDAPVKADKPAQKPVAEKADKSVTVPTGTRLVVRTNASINSKQHKAGHKFTSRLEADLVIDDTVVARRGSMIYGVVNEAKRSGRLAGRSSIELKFTDIMINNQMMPISTSGVKAVTEGTAKSTVGTTARAAAIGGLINGSKGARDGAKVGAGVSILTSGNQVNIPSGTMLEFQLTAPFKAK</sequence>
<proteinExistence type="predicted"/>
<evidence type="ECO:0008006" key="5">
    <source>
        <dbReference type="Google" id="ProtNLM"/>
    </source>
</evidence>
<keyword evidence="2" id="KW-0732">Signal</keyword>